<dbReference type="EMBL" id="SADV01000003">
    <property type="protein sequence ID" value="TQR37002.1"/>
    <property type="molecule type" value="Genomic_DNA"/>
</dbReference>
<organism evidence="3 4">
    <name type="scientific">Lysinibacillus sphaericus</name>
    <name type="common">Bacillus sphaericus</name>
    <dbReference type="NCBI Taxonomy" id="1421"/>
    <lineage>
        <taxon>Bacteria</taxon>
        <taxon>Bacillati</taxon>
        <taxon>Bacillota</taxon>
        <taxon>Bacilli</taxon>
        <taxon>Bacillales</taxon>
        <taxon>Bacillaceae</taxon>
        <taxon>Lysinibacillus</taxon>
    </lineage>
</organism>
<evidence type="ECO:0000259" key="2">
    <source>
        <dbReference type="Pfam" id="PF01370"/>
    </source>
</evidence>
<proteinExistence type="inferred from homology"/>
<dbReference type="InterPro" id="IPR036291">
    <property type="entry name" value="NAD(P)-bd_dom_sf"/>
</dbReference>
<evidence type="ECO:0000313" key="4">
    <source>
        <dbReference type="Proteomes" id="UP000317944"/>
    </source>
</evidence>
<reference evidence="3 4" key="1">
    <citation type="submission" date="2018-03" db="EMBL/GenBank/DDBJ databases">
        <title>Aerobic endospore-forming bacteria genome sequencing and assembly.</title>
        <authorList>
            <person name="Cavalcante D.A."/>
            <person name="Driks A."/>
            <person name="Putonti C."/>
            <person name="De-Souza M.T."/>
        </authorList>
    </citation>
    <scope>NUCLEOTIDE SEQUENCE [LARGE SCALE GENOMIC DNA]</scope>
    <source>
        <strain evidence="3 4">SDF0037</strain>
    </source>
</reference>
<dbReference type="PANTHER" id="PTHR43000">
    <property type="entry name" value="DTDP-D-GLUCOSE 4,6-DEHYDRATASE-RELATED"/>
    <property type="match status" value="1"/>
</dbReference>
<protein>
    <submittedName>
        <fullName evidence="3">NAD-dependent epimerase/dehydratase family protein</fullName>
    </submittedName>
</protein>
<dbReference type="InterPro" id="IPR001509">
    <property type="entry name" value="Epimerase_deHydtase"/>
</dbReference>
<dbReference type="Gene3D" id="3.40.50.720">
    <property type="entry name" value="NAD(P)-binding Rossmann-like Domain"/>
    <property type="match status" value="1"/>
</dbReference>
<dbReference type="OrthoDB" id="9809586at2"/>
<dbReference type="SUPFAM" id="SSF51735">
    <property type="entry name" value="NAD(P)-binding Rossmann-fold domains"/>
    <property type="match status" value="1"/>
</dbReference>
<gene>
    <name evidence="3" type="ORF">C7Y47_04665</name>
</gene>
<sequence>MKSSVIISDKHWKVGVSKMKILIIGGTNFIGPYVIRQLHAMGYHDITLFHRGKTEVDLPATVKHIYGNKMHLEQHKATFQSLSPDVVVDMIAYTESDIEPVLHTFRGITNRLVMISSQDVYRAYGVARQADKGPLEPLPITEASAVRNNRYPYKDPAKDPDDWCNRYDKIPLEEMVMNDPYLTATVVRLPAVYGPNDPQHRLFHFFKLKPLHHGRPVILLDEGYANWFWSHGYVEDVAYGIALAITKEQAAGQLYNIAELQTRTMLDFIHAIGDQLKWQGDIIQVPSGHLPDMLGISLRTEQNIIVESKRIREELGYREIFSFKEGLKKTLDWELAHLPKDIGHDDDKDDVMLNELRKAGVISTN</sequence>
<dbReference type="Proteomes" id="UP000317944">
    <property type="component" value="Unassembled WGS sequence"/>
</dbReference>
<accession>A0A544UT29</accession>
<dbReference type="Pfam" id="PF01370">
    <property type="entry name" value="Epimerase"/>
    <property type="match status" value="1"/>
</dbReference>
<name>A0A544UT29_LYSSH</name>
<comment type="similarity">
    <text evidence="1">Belongs to the NAD(P)-dependent epimerase/dehydratase family.</text>
</comment>
<evidence type="ECO:0000256" key="1">
    <source>
        <dbReference type="ARBA" id="ARBA00007637"/>
    </source>
</evidence>
<feature type="domain" description="NAD-dependent epimerase/dehydratase" evidence="2">
    <location>
        <begin position="21"/>
        <end position="258"/>
    </location>
</feature>
<evidence type="ECO:0000313" key="3">
    <source>
        <dbReference type="EMBL" id="TQR37002.1"/>
    </source>
</evidence>
<dbReference type="AlphaFoldDB" id="A0A544UT29"/>
<comment type="caution">
    <text evidence="3">The sequence shown here is derived from an EMBL/GenBank/DDBJ whole genome shotgun (WGS) entry which is preliminary data.</text>
</comment>